<dbReference type="InterPro" id="IPR024311">
    <property type="entry name" value="Lipocalin-like"/>
</dbReference>
<dbReference type="Proteomes" id="UP000817854">
    <property type="component" value="Unassembled WGS sequence"/>
</dbReference>
<sequence>MKKVLIIMSLVVMLVSCKSNSPVGTKLDMKTEVALKGNWSISSVTYPGSEYIKVTSFNIEDSQCFVGSEWSFISNNNKGEMRLTKAACSGYNSPITWYINKDGKLVMKFLEGVKAKKMDIGYVLTVTNVTENSFQLIDNINVGGKNTNVVYQFIRNN</sequence>
<evidence type="ECO:0000259" key="2">
    <source>
        <dbReference type="Pfam" id="PF13648"/>
    </source>
</evidence>
<dbReference type="EMBL" id="VEVQ02000006">
    <property type="protein sequence ID" value="NHN26253.1"/>
    <property type="molecule type" value="Genomic_DNA"/>
</dbReference>
<evidence type="ECO:0000256" key="1">
    <source>
        <dbReference type="SAM" id="SignalP"/>
    </source>
</evidence>
<evidence type="ECO:0000313" key="3">
    <source>
        <dbReference type="EMBL" id="NHN26253.1"/>
    </source>
</evidence>
<dbReference type="PROSITE" id="PS51257">
    <property type="entry name" value="PROKAR_LIPOPROTEIN"/>
    <property type="match status" value="1"/>
</dbReference>
<organism evidence="3 4">
    <name type="scientific">Flavobacterium jejuense</name>
    <dbReference type="NCBI Taxonomy" id="1544455"/>
    <lineage>
        <taxon>Bacteria</taxon>
        <taxon>Pseudomonadati</taxon>
        <taxon>Bacteroidota</taxon>
        <taxon>Flavobacteriia</taxon>
        <taxon>Flavobacteriales</taxon>
        <taxon>Flavobacteriaceae</taxon>
        <taxon>Flavobacterium</taxon>
    </lineage>
</organism>
<reference evidence="3 4" key="2">
    <citation type="submission" date="2019-05" db="EMBL/GenBank/DDBJ databases">
        <authorList>
            <person name="Lianzixin W."/>
        </authorList>
    </citation>
    <scope>NUCLEOTIDE SEQUENCE [LARGE SCALE GENOMIC DNA]</scope>
    <source>
        <strain evidence="3 4">EC11</strain>
    </source>
</reference>
<reference evidence="4" key="1">
    <citation type="submission" date="2019-05" db="EMBL/GenBank/DDBJ databases">
        <title>Flavobacterium profundi sp. nov., isolated from a deep-sea seamount.</title>
        <authorList>
            <person name="Zhang D.-C."/>
        </authorList>
    </citation>
    <scope>NUCLEOTIDE SEQUENCE [LARGE SCALE GENOMIC DNA]</scope>
    <source>
        <strain evidence="4">EC11</strain>
    </source>
</reference>
<protein>
    <recommendedName>
        <fullName evidence="2">Lipocalin-like domain-containing protein</fullName>
    </recommendedName>
</protein>
<dbReference type="Pfam" id="PF13648">
    <property type="entry name" value="Lipocalin_4"/>
    <property type="match status" value="1"/>
</dbReference>
<comment type="caution">
    <text evidence="3">The sequence shown here is derived from an EMBL/GenBank/DDBJ whole genome shotgun (WGS) entry which is preliminary data.</text>
</comment>
<keyword evidence="4" id="KW-1185">Reference proteome</keyword>
<feature type="domain" description="Lipocalin-like" evidence="2">
    <location>
        <begin position="35"/>
        <end position="135"/>
    </location>
</feature>
<feature type="signal peptide" evidence="1">
    <location>
        <begin position="1"/>
        <end position="21"/>
    </location>
</feature>
<feature type="chain" id="PRO_5045302667" description="Lipocalin-like domain-containing protein" evidence="1">
    <location>
        <begin position="22"/>
        <end position="157"/>
    </location>
</feature>
<proteinExistence type="predicted"/>
<accession>A0ABX0IRV2</accession>
<keyword evidence="1" id="KW-0732">Signal</keyword>
<dbReference type="RefSeq" id="WP_140962575.1">
    <property type="nucleotide sequence ID" value="NZ_VEVQ02000006.1"/>
</dbReference>
<reference evidence="3 4" key="3">
    <citation type="submission" date="2020-02" db="EMBL/GenBank/DDBJ databases">
        <title>Flavobacterium profundi sp. nov., isolated from a deep-sea seamount.</title>
        <authorList>
            <person name="Zhang D.-C."/>
        </authorList>
    </citation>
    <scope>NUCLEOTIDE SEQUENCE [LARGE SCALE GENOMIC DNA]</scope>
    <source>
        <strain evidence="3 4">EC11</strain>
    </source>
</reference>
<name>A0ABX0IRV2_9FLAO</name>
<evidence type="ECO:0000313" key="4">
    <source>
        <dbReference type="Proteomes" id="UP000817854"/>
    </source>
</evidence>
<gene>
    <name evidence="3" type="ORF">FIA58_011245</name>
</gene>